<keyword evidence="1 2" id="KW-0807">Transducer</keyword>
<dbReference type="PANTHER" id="PTHR32089:SF112">
    <property type="entry name" value="LYSOZYME-LIKE PROTEIN-RELATED"/>
    <property type="match status" value="1"/>
</dbReference>
<sequence>MTKNQIKQANLVLFITLMVTGLFNIIGLTTLLQNIEFAGLSPSVPISIMILFAVFMLACIVIFVTKRDESLLLYVGTFGYLFLYAFAMIMQKTSTTFPYIYPVLIAVIVYGNKIVLRIAAVAQLVINVIMVGITVSRAADIQLVMEQISIETIVSILGCITFIMANNLITKFHMEAQSSVMSAAEKSEGMSHEVVSLAKDVLDMVLSTKDYMESIDHSVRQVHESMGAIEDSATSTANACIQQTDMTSAIQDVIEETVDKTNSIVGITDSATNSVNEGAQLVDELNAKAETVIEAGTKMQLAATHLQEKSVEVRSITDMILNISSQTNLLALNASIEAARAGEAGRGFAVVAEEIRVLADQTRSATEEITAILDTLVQEAQSVSTQVGESVAINEQQSDLIKNTSDYFSSIQSSIQELNAEIALVNNMMSNVRQSNGQIVDSVETLSATSEEVSASAITTKELAATCVDTVADFDSKMHDVEKKVRILATYGENEA</sequence>
<keyword evidence="3" id="KW-0472">Membrane</keyword>
<dbReference type="Proteomes" id="UP000224563">
    <property type="component" value="Unassembled WGS sequence"/>
</dbReference>
<dbReference type="AlphaFoldDB" id="A0A2G3E142"/>
<keyword evidence="3" id="KW-1133">Transmembrane helix</keyword>
<comment type="caution">
    <text evidence="5">The sequence shown here is derived from an EMBL/GenBank/DDBJ whole genome shotgun (WGS) entry which is preliminary data.</text>
</comment>
<reference evidence="5 6" key="2">
    <citation type="submission" date="2017-10" db="EMBL/GenBank/DDBJ databases">
        <authorList>
            <person name="Banno H."/>
            <person name="Chua N.-H."/>
        </authorList>
    </citation>
    <scope>NUCLEOTIDE SEQUENCE [LARGE SCALE GENOMIC DNA]</scope>
    <source>
        <strain evidence="5 6">JK623</strain>
    </source>
</reference>
<feature type="transmembrane region" description="Helical" evidence="3">
    <location>
        <begin position="71"/>
        <end position="90"/>
    </location>
</feature>
<evidence type="ECO:0000256" key="2">
    <source>
        <dbReference type="PROSITE-ProRule" id="PRU00284"/>
    </source>
</evidence>
<keyword evidence="3" id="KW-0812">Transmembrane</keyword>
<accession>A0A2G3E142</accession>
<name>A0A2G3E142_9FIRM</name>
<feature type="domain" description="Methyl-accepting transducer" evidence="4">
    <location>
        <begin position="211"/>
        <end position="454"/>
    </location>
</feature>
<dbReference type="InterPro" id="IPR004089">
    <property type="entry name" value="MCPsignal_dom"/>
</dbReference>
<dbReference type="EMBL" id="PDYG01000123">
    <property type="protein sequence ID" value="PHU36823.1"/>
    <property type="molecule type" value="Genomic_DNA"/>
</dbReference>
<dbReference type="PANTHER" id="PTHR32089">
    <property type="entry name" value="METHYL-ACCEPTING CHEMOTAXIS PROTEIN MCPB"/>
    <property type="match status" value="1"/>
</dbReference>
<organism evidence="5 6">
    <name type="scientific">Agathobacter ruminis</name>
    <dbReference type="NCBI Taxonomy" id="1712665"/>
    <lineage>
        <taxon>Bacteria</taxon>
        <taxon>Bacillati</taxon>
        <taxon>Bacillota</taxon>
        <taxon>Clostridia</taxon>
        <taxon>Lachnospirales</taxon>
        <taxon>Lachnospiraceae</taxon>
        <taxon>Agathobacter</taxon>
    </lineage>
</organism>
<dbReference type="RefSeq" id="WP_099386798.1">
    <property type="nucleotide sequence ID" value="NZ_JANSWH010000061.1"/>
</dbReference>
<evidence type="ECO:0000256" key="3">
    <source>
        <dbReference type="SAM" id="Phobius"/>
    </source>
</evidence>
<evidence type="ECO:0000313" key="5">
    <source>
        <dbReference type="EMBL" id="PHU36823.1"/>
    </source>
</evidence>
<proteinExistence type="predicted"/>
<dbReference type="GO" id="GO:0007165">
    <property type="term" value="P:signal transduction"/>
    <property type="evidence" value="ECO:0007669"/>
    <property type="project" value="UniProtKB-KW"/>
</dbReference>
<feature type="transmembrane region" description="Helical" evidence="3">
    <location>
        <begin position="44"/>
        <end position="64"/>
    </location>
</feature>
<protein>
    <recommendedName>
        <fullName evidence="4">Methyl-accepting transducer domain-containing protein</fullName>
    </recommendedName>
</protein>
<dbReference type="GO" id="GO:0016020">
    <property type="term" value="C:membrane"/>
    <property type="evidence" value="ECO:0007669"/>
    <property type="project" value="InterPro"/>
</dbReference>
<dbReference type="Gene3D" id="1.10.287.950">
    <property type="entry name" value="Methyl-accepting chemotaxis protein"/>
    <property type="match status" value="1"/>
</dbReference>
<evidence type="ECO:0000256" key="1">
    <source>
        <dbReference type="ARBA" id="ARBA00023224"/>
    </source>
</evidence>
<dbReference type="Pfam" id="PF00015">
    <property type="entry name" value="MCPsignal"/>
    <property type="match status" value="1"/>
</dbReference>
<feature type="transmembrane region" description="Helical" evidence="3">
    <location>
        <begin position="148"/>
        <end position="169"/>
    </location>
</feature>
<feature type="transmembrane region" description="Helical" evidence="3">
    <location>
        <begin position="12"/>
        <end position="32"/>
    </location>
</feature>
<feature type="transmembrane region" description="Helical" evidence="3">
    <location>
        <begin position="118"/>
        <end position="136"/>
    </location>
</feature>
<reference evidence="5 6" key="1">
    <citation type="submission" date="2017-10" db="EMBL/GenBank/DDBJ databases">
        <title>Resolving the taxonomy of Roseburia spp., Eubacterium rectale and Agathobacter spp. through phylogenomic analysis.</title>
        <authorList>
            <person name="Sheridan P.O."/>
            <person name="Walker A.W."/>
            <person name="Duncan S.H."/>
            <person name="Scott K.P."/>
            <person name="Toole P.W.O."/>
            <person name="Luis P."/>
            <person name="Flint H.J."/>
        </authorList>
    </citation>
    <scope>NUCLEOTIDE SEQUENCE [LARGE SCALE GENOMIC DNA]</scope>
    <source>
        <strain evidence="5 6">JK623</strain>
    </source>
</reference>
<dbReference type="SMART" id="SM00283">
    <property type="entry name" value="MA"/>
    <property type="match status" value="1"/>
</dbReference>
<dbReference type="SUPFAM" id="SSF58104">
    <property type="entry name" value="Methyl-accepting chemotaxis protein (MCP) signaling domain"/>
    <property type="match status" value="1"/>
</dbReference>
<gene>
    <name evidence="5" type="ORF">CSX02_11665</name>
</gene>
<keyword evidence="6" id="KW-1185">Reference proteome</keyword>
<evidence type="ECO:0000313" key="6">
    <source>
        <dbReference type="Proteomes" id="UP000224563"/>
    </source>
</evidence>
<dbReference type="PROSITE" id="PS50111">
    <property type="entry name" value="CHEMOTAXIS_TRANSDUC_2"/>
    <property type="match status" value="1"/>
</dbReference>
<evidence type="ECO:0000259" key="4">
    <source>
        <dbReference type="PROSITE" id="PS50111"/>
    </source>
</evidence>